<dbReference type="AlphaFoldDB" id="A0A8J9Y8V8"/>
<keyword evidence="3" id="KW-1185">Reference proteome</keyword>
<dbReference type="OrthoDB" id="6724830at2759"/>
<name>A0A8J9Y8V8_9NEOP</name>
<evidence type="ECO:0000313" key="3">
    <source>
        <dbReference type="Proteomes" id="UP000838878"/>
    </source>
</evidence>
<dbReference type="EMBL" id="OV170222">
    <property type="protein sequence ID" value="CAH0721724.1"/>
    <property type="molecule type" value="Genomic_DNA"/>
</dbReference>
<reference evidence="2" key="1">
    <citation type="submission" date="2021-12" db="EMBL/GenBank/DDBJ databases">
        <authorList>
            <person name="Martin H S."/>
        </authorList>
    </citation>
    <scope>NUCLEOTIDE SEQUENCE</scope>
</reference>
<proteinExistence type="predicted"/>
<sequence length="165" mass="18908">MFQDDDEETYQGKYENGHWEWDSNDKMLNFVRLSARLRFLEVFISQPERNFGELDVSLGIIGQPRSAFDTMLKVIKTTATTSSSSASMKHSASRSSRTSRVMSSRKSTAAGAPLKLYPDIYIPEAGRMIESLPEHFPHEPLAKLPSNEEQRLKWLKQVLSQKKRQ</sequence>
<dbReference type="Proteomes" id="UP000838878">
    <property type="component" value="Chromosome 2"/>
</dbReference>
<evidence type="ECO:0000256" key="1">
    <source>
        <dbReference type="SAM" id="MobiDB-lite"/>
    </source>
</evidence>
<accession>A0A8J9Y8V8</accession>
<evidence type="ECO:0000313" key="2">
    <source>
        <dbReference type="EMBL" id="CAH0721724.1"/>
    </source>
</evidence>
<organism evidence="2 3">
    <name type="scientific">Brenthis ino</name>
    <name type="common">lesser marbled fritillary</name>
    <dbReference type="NCBI Taxonomy" id="405034"/>
    <lineage>
        <taxon>Eukaryota</taxon>
        <taxon>Metazoa</taxon>
        <taxon>Ecdysozoa</taxon>
        <taxon>Arthropoda</taxon>
        <taxon>Hexapoda</taxon>
        <taxon>Insecta</taxon>
        <taxon>Pterygota</taxon>
        <taxon>Neoptera</taxon>
        <taxon>Endopterygota</taxon>
        <taxon>Lepidoptera</taxon>
        <taxon>Glossata</taxon>
        <taxon>Ditrysia</taxon>
        <taxon>Papilionoidea</taxon>
        <taxon>Nymphalidae</taxon>
        <taxon>Heliconiinae</taxon>
        <taxon>Argynnini</taxon>
        <taxon>Brenthis</taxon>
    </lineage>
</organism>
<gene>
    <name evidence="2" type="ORF">BINO364_LOCUS7785</name>
</gene>
<feature type="non-terminal residue" evidence="2">
    <location>
        <position position="165"/>
    </location>
</feature>
<feature type="region of interest" description="Disordered" evidence="1">
    <location>
        <begin position="79"/>
        <end position="107"/>
    </location>
</feature>
<protein>
    <submittedName>
        <fullName evidence="2">Uncharacterized protein</fullName>
    </submittedName>
</protein>